<proteinExistence type="predicted"/>
<evidence type="ECO:0000313" key="1">
    <source>
        <dbReference type="EMBL" id="KAI3371006.1"/>
    </source>
</evidence>
<accession>A0ACB8WT78</accession>
<keyword evidence="2" id="KW-1185">Reference proteome</keyword>
<sequence length="2716" mass="314387">MPAAFEWDKVMGIDPASLLESEKDQVEEVFAMFALAEEWEVKDKAPENIVQVLRVFQTLLKMKDRELTIAYSFVEEIGMKHAKVEVFWWGLFGCLYVLFPVHTAQHSGTGPDTRFLRDEIRQLETQLEQRERELTHLKKEMGKEKKNNEELVMQAMEAEDDIRKLKRENEQLQQDVDFYRGELDQKEMVPSRDENAETQRKLNQANRQLYQCLEDLQRAEDENLHLKTQNEQMQKSLEESVKEMEKMTDEYNKMKIVVQQTDSIMDQLRKERDHAKLQVRELTDKIQSMTEEDDPIMAAVNAKVEEWKMVLSGKDEEILVYQQMIRDLREKLRSAQLDLDKSNIIALQQAVQERDNQIKMLSEQVEQYTGEMERHTLLIEELKTSTKKDQGLPLTMQQRKMEEVRSKLEVAEARAAEAEQAVKRAEAHAEEKDRKLIEASNRLSQYESGTYGLEAAIAEIKECKNQIRVRDREAEAMTKEINQLEMRINDLMDENEDFREKLGLEPKQEVDLTEFRRAKDLRQRQYKAENQVLTKEIERLEEERLELKKQIRRMVKEREVSTGIPQSSLLLEDDVEPSRTVQPLKQSGTDEEIRRKNEYLEKELRNKERELELHKTQFHIKLDELSKVKRDLEAALKDVLQAMRMNRETTPSDTAINIPSLERLTNAVDINNMSGQSDSALHLKSQVHQLVGRNEELRQELKLAREEATNSFSHLARAKEKVSQLEGELELLRKSGSSGVVLRPLTLPEGLGPSSTEVISSLNEYAVRLLQELKNEEEKSKKLVGTLEEYKEKFSVISHQQGLLYKEYLSEKAEWQKKNESFTEMKKELEEQKQVDAVKIQEFKELLDTLQKDPDEIKRQLSEALRRLTVLKVNEKKLTRRYTTLLEQEQHLRKENGKLKDESSQMQASVTQRMGYLQRYKEMAWLLYKIAALQKALDDSVPSSELERANKQYTELTVKYRDMLQRDSRLIQRTTNLEHLESENESLREQISAMNKELEITKEKLNTLEQAWDNINATGAENSMDKVDKALANNEMVSAARRITTLEMKELNERQRAEHAHKMYEQMRNSLRQVEERNLELESKFAELTKMNVDAQRVERELRDELADSISKAVSNADRARIAELEKAEAELRIEVSKLQEVSDVAMMQASALQARQQSKEKEVEALRRQILDYQSQSDEKALIVKLHQHIVALQLGESAALAKLETATSHIQQLEAYKLRAEQRLDASERTLFLARQEGRNRSKHLRQTIQSLRRQFAGALPLPQQEKFSVTMVSLQEDRAKAQQEKRKAEEERRSAESRAEELELRLRGLEELISTLKDVKGAQKVTEWHKKMEEARLQELRKGRELVVQKEEIRYLKNLVEEQERTIHSLEEDIVQQNTLQEERQLVWDQREVELERQLDQFEKHQSEILSSAEKYGDGTGSLPDPSLPLAHQLEFALGKIREHVRTIMDTKATCISLDEKLKEKEAALWKAEQNIVSRDKVINELRLRLPAAANRERLLADLAKHEEDQADSQPALNLAQQTIKDLQGRLDKKEDVLKKYQNQLAQARQDQEEMIKRHQEELKMLHQKLDLHTDTSLDRFKQTAMELMKKPTIKVPTTKHLERLAELEQTVAEQDALLSSVTEKLNLAAAELDQQRTAVETQAKQHTEKMSKLEEYHATQVKALSGGVDDQRSQMAEMEKEISYLRTELAAQKEANIRSPSNTMKNLVERLKAQLTQKEKQLKALSKALLELRAEMTSAAEQQVIASAAQKEESLNVQMLVDKHTKDLKARVQELNEELQAAKESSRAARGRENALKEEVDRLNQDLQRSQKTQRRLQAEKEEREQEIQELRQQIKRLSSALQNQPEPDVKGPSVENLQKKIRRLESDMEKRTEMKNVKEDQGKAKDEIVRWEEGKKWQSKMEKVKNSLKEKERENESLSKQLSTLKDLYARLEQEKSALQKKLKARGVTADQVVGVRSSEMEKEMEELKKKNSDLETQILTINFMAFMDIVKCIKQAAILHQISVAQKDWIFVRPVVMQHQALPRDDAIENLSLRNRYLEERLHSLESQTSKEPPSRPSGKGFHYQALRQIRPATFDVADISYKRNVAPYPAEPYSNPVGPETVQQRAPKRRQIERNTQTSFVGAEERKPSLGAAEKTDADHVKETETGESTRDVPCGSDVDATEEKEEPQTGKGSKAESGDPSERPASLGSTPEPAVAEADSETVNKMGDNDERDTDDDNDCDDVEIRGENPKQCCSQEPDVDSSSVTSKYPGRLISRKRGGRVRKRESRSLRYLKTSGRGTGTLSQRDQDLQKENLKLASENLELRFQLEQTNKDLPRLKNQVADLKEMCNALKKAKAELEKKLAHIRGAGHSGKTVPELEKTIGLMKKVVERVQRENETLKKSSSTANQDKTAALEQENNKLKADFEKLRRESEAELSSKLESKTKGLEKIVMENERLRKEIKREMEAADRLRVTKTGLEVTNEKLEAELEETKHRLRAALSRPITEGADSKTWKASVITRSSGLRVEFRARVSGCFVYVRRMFENKMKELEKELSQKTASLSELKQQLKEVNEREERAQISIRQLEDQVDMLKKFPTAAKTGTGGVKEPQTMRFVKLLSELEKENRELKQRLNEYSERYGETSSKLDHRKLKNLLQAAETEKTKLQTEVKKLKKELESFDPTFFEEIEDLKYNYNLEVKKNILLEEQLKKVCDQFGVTAEVPSVSLS</sequence>
<dbReference type="Proteomes" id="UP000831701">
    <property type="component" value="Chromosome 6"/>
</dbReference>
<evidence type="ECO:0000313" key="2">
    <source>
        <dbReference type="Proteomes" id="UP000831701"/>
    </source>
</evidence>
<reference evidence="1" key="1">
    <citation type="submission" date="2022-04" db="EMBL/GenBank/DDBJ databases">
        <title>Jade perch genome.</title>
        <authorList>
            <person name="Chao B."/>
        </authorList>
    </citation>
    <scope>NUCLEOTIDE SEQUENCE</scope>
    <source>
        <strain evidence="1">CB-2022</strain>
    </source>
</reference>
<organism evidence="1 2">
    <name type="scientific">Scortum barcoo</name>
    <name type="common">barcoo grunter</name>
    <dbReference type="NCBI Taxonomy" id="214431"/>
    <lineage>
        <taxon>Eukaryota</taxon>
        <taxon>Metazoa</taxon>
        <taxon>Chordata</taxon>
        <taxon>Craniata</taxon>
        <taxon>Vertebrata</taxon>
        <taxon>Euteleostomi</taxon>
        <taxon>Actinopterygii</taxon>
        <taxon>Neopterygii</taxon>
        <taxon>Teleostei</taxon>
        <taxon>Neoteleostei</taxon>
        <taxon>Acanthomorphata</taxon>
        <taxon>Eupercaria</taxon>
        <taxon>Centrarchiformes</taxon>
        <taxon>Terapontoidei</taxon>
        <taxon>Terapontidae</taxon>
        <taxon>Scortum</taxon>
    </lineage>
</organism>
<gene>
    <name evidence="1" type="ORF">L3Q82_023650</name>
</gene>
<comment type="caution">
    <text evidence="1">The sequence shown here is derived from an EMBL/GenBank/DDBJ whole genome shotgun (WGS) entry which is preliminary data.</text>
</comment>
<name>A0ACB8WT78_9TELE</name>
<dbReference type="EMBL" id="CM041536">
    <property type="protein sequence ID" value="KAI3371006.1"/>
    <property type="molecule type" value="Genomic_DNA"/>
</dbReference>
<protein>
    <submittedName>
        <fullName evidence="1">Uncharacterized protein</fullName>
    </submittedName>
</protein>